<evidence type="ECO:0000256" key="3">
    <source>
        <dbReference type="ARBA" id="ARBA00012485"/>
    </source>
</evidence>
<evidence type="ECO:0000256" key="1">
    <source>
        <dbReference type="ARBA" id="ARBA00000885"/>
    </source>
</evidence>
<dbReference type="Gene3D" id="3.90.1750.10">
    <property type="entry name" value="Hect, E3 ligase catalytic domains"/>
    <property type="match status" value="1"/>
</dbReference>
<dbReference type="SUPFAM" id="SSF56204">
    <property type="entry name" value="Hect, E3 ligase catalytic domain"/>
    <property type="match status" value="1"/>
</dbReference>
<name>A0ABQ7J5C5_9APIC</name>
<dbReference type="Gene3D" id="3.30.2160.10">
    <property type="entry name" value="Hect, E3 ligase catalytic domain"/>
    <property type="match status" value="1"/>
</dbReference>
<feature type="non-terminal residue" evidence="8">
    <location>
        <position position="1"/>
    </location>
</feature>
<keyword evidence="9" id="KW-1185">Reference proteome</keyword>
<evidence type="ECO:0000313" key="8">
    <source>
        <dbReference type="EMBL" id="KAF8817993.1"/>
    </source>
</evidence>
<dbReference type="EC" id="2.3.2.26" evidence="3"/>
<dbReference type="PANTHER" id="PTHR11254:SF440">
    <property type="entry name" value="E3 UBIQUITIN-PROTEIN LIGASE NEDD-4"/>
    <property type="match status" value="1"/>
</dbReference>
<evidence type="ECO:0000256" key="6">
    <source>
        <dbReference type="PROSITE-ProRule" id="PRU00104"/>
    </source>
</evidence>
<evidence type="ECO:0000256" key="5">
    <source>
        <dbReference type="ARBA" id="ARBA00022786"/>
    </source>
</evidence>
<dbReference type="Gene3D" id="3.30.2410.10">
    <property type="entry name" value="Hect, E3 ligase catalytic domain"/>
    <property type="match status" value="1"/>
</dbReference>
<evidence type="ECO:0000259" key="7">
    <source>
        <dbReference type="PROSITE" id="PS50237"/>
    </source>
</evidence>
<protein>
    <recommendedName>
        <fullName evidence="3">HECT-type E3 ubiquitin transferase</fullName>
        <ecNumber evidence="3">2.3.2.26</ecNumber>
    </recommendedName>
</protein>
<dbReference type="PROSITE" id="PS50237">
    <property type="entry name" value="HECT"/>
    <property type="match status" value="1"/>
</dbReference>
<keyword evidence="4" id="KW-0808">Transferase</keyword>
<dbReference type="InterPro" id="IPR050409">
    <property type="entry name" value="E3_ubiq-protein_ligase"/>
</dbReference>
<dbReference type="SMART" id="SM00119">
    <property type="entry name" value="HECTc"/>
    <property type="match status" value="1"/>
</dbReference>
<sequence>KGCGVLSFENKKRFLRIQLKDFIKEKYNSTTIVVKNLFLSVERSHVLEDTIRTFYNFKQTEFYKDISSVHFIMPTTNEREEGIALGPIREFWSVLSEELREKADIYFRRSLAENRFFLPTGNSMQSPFYLGLGRLLAFAILNNKTVDVPFAPSVWSFILWNAQQNLSIEDLQEWDSQLYKNLKMLLEGSLDPQWMCLTFSVGEEASQADHFSQEEGNQPPIIVDLKENGRNCDVTSENKKEYIQSIVNYKLRGCCLKELECLRKGFSDILDLKILQMFTPREMDLLVAGEESLHVDVMDWKLHTDYIGYSPQDKQIQWFWNFVMHLHTDEQRLLLRFCTGSSKPPYGGFKNMKSFGDEIMYFCIKKWHTTPSALPSASTCLNTLHLPLYSMKEILEEKLFVAIRYGNQGFTFL</sequence>
<dbReference type="InterPro" id="IPR000569">
    <property type="entry name" value="HECT_dom"/>
</dbReference>
<accession>A0ABQ7J5C5</accession>
<dbReference type="Proteomes" id="UP000823046">
    <property type="component" value="Unassembled WGS sequence"/>
</dbReference>
<evidence type="ECO:0000256" key="4">
    <source>
        <dbReference type="ARBA" id="ARBA00022679"/>
    </source>
</evidence>
<evidence type="ECO:0000313" key="9">
    <source>
        <dbReference type="Proteomes" id="UP000823046"/>
    </source>
</evidence>
<feature type="active site" description="Glycyl thioester intermediate" evidence="6">
    <location>
        <position position="380"/>
    </location>
</feature>
<comment type="caution">
    <text evidence="8">The sequence shown here is derived from an EMBL/GenBank/DDBJ whole genome shotgun (WGS) entry which is preliminary data.</text>
</comment>
<evidence type="ECO:0000256" key="2">
    <source>
        <dbReference type="ARBA" id="ARBA00004906"/>
    </source>
</evidence>
<dbReference type="InterPro" id="IPR035983">
    <property type="entry name" value="Hect_E3_ubiquitin_ligase"/>
</dbReference>
<feature type="domain" description="HECT" evidence="7">
    <location>
        <begin position="86"/>
        <end position="413"/>
    </location>
</feature>
<gene>
    <name evidence="8" type="ORF">IE077_002362</name>
</gene>
<dbReference type="EMBL" id="JADAQX010001138">
    <property type="protein sequence ID" value="KAF8817993.1"/>
    <property type="molecule type" value="Genomic_DNA"/>
</dbReference>
<comment type="pathway">
    <text evidence="2">Protein modification; protein ubiquitination.</text>
</comment>
<dbReference type="PANTHER" id="PTHR11254">
    <property type="entry name" value="HECT DOMAIN UBIQUITIN-PROTEIN LIGASE"/>
    <property type="match status" value="1"/>
</dbReference>
<dbReference type="Pfam" id="PF00632">
    <property type="entry name" value="HECT"/>
    <property type="match status" value="1"/>
</dbReference>
<organism evidence="8 9">
    <name type="scientific">Cardiosporidium cionae</name>
    <dbReference type="NCBI Taxonomy" id="476202"/>
    <lineage>
        <taxon>Eukaryota</taxon>
        <taxon>Sar</taxon>
        <taxon>Alveolata</taxon>
        <taxon>Apicomplexa</taxon>
        <taxon>Aconoidasida</taxon>
        <taxon>Nephromycida</taxon>
        <taxon>Cardiosporidium</taxon>
    </lineage>
</organism>
<reference evidence="8 9" key="1">
    <citation type="journal article" date="2020" name="bioRxiv">
        <title>Metabolic contributions of an alphaproteobacterial endosymbiont in the apicomplexan Cardiosporidium cionae.</title>
        <authorList>
            <person name="Hunter E.S."/>
            <person name="Paight C.J."/>
            <person name="Lane C.E."/>
        </authorList>
    </citation>
    <scope>NUCLEOTIDE SEQUENCE [LARGE SCALE GENOMIC DNA]</scope>
    <source>
        <strain evidence="8">ESH_2018</strain>
    </source>
</reference>
<comment type="catalytic activity">
    <reaction evidence="1">
        <text>S-ubiquitinyl-[E2 ubiquitin-conjugating enzyme]-L-cysteine + [acceptor protein]-L-lysine = [E2 ubiquitin-conjugating enzyme]-L-cysteine + N(6)-ubiquitinyl-[acceptor protein]-L-lysine.</text>
        <dbReference type="EC" id="2.3.2.26"/>
    </reaction>
</comment>
<keyword evidence="5 6" id="KW-0833">Ubl conjugation pathway</keyword>
<proteinExistence type="predicted"/>